<proteinExistence type="predicted"/>
<dbReference type="EMBL" id="JBHFFA010000001">
    <property type="protein sequence ID" value="KAL2652554.1"/>
    <property type="molecule type" value="Genomic_DNA"/>
</dbReference>
<evidence type="ECO:0000256" key="1">
    <source>
        <dbReference type="SAM" id="MobiDB-lite"/>
    </source>
</evidence>
<name>A0ABD1ZQN8_9MARC</name>
<feature type="compositionally biased region" description="Basic and acidic residues" evidence="1">
    <location>
        <begin position="1"/>
        <end position="10"/>
    </location>
</feature>
<protein>
    <submittedName>
        <fullName evidence="2">Uncharacterized protein</fullName>
    </submittedName>
</protein>
<feature type="region of interest" description="Disordered" evidence="1">
    <location>
        <begin position="1"/>
        <end position="64"/>
    </location>
</feature>
<evidence type="ECO:0000313" key="3">
    <source>
        <dbReference type="Proteomes" id="UP001605036"/>
    </source>
</evidence>
<dbReference type="AlphaFoldDB" id="A0ABD1ZQN8"/>
<sequence length="128" mass="14778">MHEEGLHDTVSKNNDPSVVPQEDLLNLKPPIPPKLEQPPSFKEPRETLRQDWYDPPASPFDGEPCKEELHLKQLAMERAGEDQQRPNPYLQNMPRANQEVWVKDNFQVKDNESVNDQAQVRSNIINVS</sequence>
<keyword evidence="3" id="KW-1185">Reference proteome</keyword>
<reference evidence="2 3" key="1">
    <citation type="submission" date="2024-09" db="EMBL/GenBank/DDBJ databases">
        <title>Chromosome-scale assembly of Riccia fluitans.</title>
        <authorList>
            <person name="Paukszto L."/>
            <person name="Sawicki J."/>
            <person name="Karawczyk K."/>
            <person name="Piernik-Szablinska J."/>
            <person name="Szczecinska M."/>
            <person name="Mazdziarz M."/>
        </authorList>
    </citation>
    <scope>NUCLEOTIDE SEQUENCE [LARGE SCALE GENOMIC DNA]</scope>
    <source>
        <strain evidence="2">Rf_01</strain>
        <tissue evidence="2">Aerial parts of the thallus</tissue>
    </source>
</reference>
<evidence type="ECO:0000313" key="2">
    <source>
        <dbReference type="EMBL" id="KAL2652554.1"/>
    </source>
</evidence>
<gene>
    <name evidence="2" type="ORF">R1flu_020682</name>
</gene>
<feature type="compositionally biased region" description="Basic and acidic residues" evidence="1">
    <location>
        <begin position="42"/>
        <end position="52"/>
    </location>
</feature>
<organism evidence="2 3">
    <name type="scientific">Riccia fluitans</name>
    <dbReference type="NCBI Taxonomy" id="41844"/>
    <lineage>
        <taxon>Eukaryota</taxon>
        <taxon>Viridiplantae</taxon>
        <taxon>Streptophyta</taxon>
        <taxon>Embryophyta</taxon>
        <taxon>Marchantiophyta</taxon>
        <taxon>Marchantiopsida</taxon>
        <taxon>Marchantiidae</taxon>
        <taxon>Marchantiales</taxon>
        <taxon>Ricciaceae</taxon>
        <taxon>Riccia</taxon>
    </lineage>
</organism>
<accession>A0ABD1ZQN8</accession>
<comment type="caution">
    <text evidence="2">The sequence shown here is derived from an EMBL/GenBank/DDBJ whole genome shotgun (WGS) entry which is preliminary data.</text>
</comment>
<dbReference type="Proteomes" id="UP001605036">
    <property type="component" value="Unassembled WGS sequence"/>
</dbReference>